<dbReference type="Proteomes" id="UP000717515">
    <property type="component" value="Unassembled WGS sequence"/>
</dbReference>
<accession>A0A9P8CTR3</accession>
<comment type="caution">
    <text evidence="3">The sequence shown here is derived from an EMBL/GenBank/DDBJ whole genome shotgun (WGS) entry which is preliminary data.</text>
</comment>
<dbReference type="EMBL" id="JAIFTL010000517">
    <property type="protein sequence ID" value="KAG9319268.1"/>
    <property type="molecule type" value="Genomic_DNA"/>
</dbReference>
<dbReference type="Gene3D" id="1.10.443.20">
    <property type="entry name" value="Centromere DNA-binding protein complex CBF3 subunit, domain 2"/>
    <property type="match status" value="1"/>
</dbReference>
<sequence length="558" mass="63680">MRMTFMHLPLASSPFNHRILRTFRSTIQPDAVEDIVLQISNKAIADGLSVDRVYEFMEKVGETMVRTARREGRCPPGQQQQQPLQSKAVGQSSKDQNLKNFETMTSLSQTTLSPKDPKLPPRTLDDVDPTILPRSVSLETHWEEWFKGADGRPSLWILNKSVKPKWRQRRGNTLTKTFSFKKAIITAVLKVEALSSQTVPTSFSNFEDVFGKGDIYDHTHNEAPAADGNTEEATVDMDGIEDRVITSKSASGQTTANNPRYSRKRKSAESGPDYESVFQNTRRKGKQPIYDAPRQLLEDSHLISDALRINEFAEWCDRKRYPNYLVTKTKFQVFMSENLAEDTDEENDIRPLRAYRERMEKARNPPGFNKNDYLPKADTVDQYVKALVDLYETQKAKDPVAMAGQDHPRTAGIKALLRNYWLRLGDIAKSAHAETLTVGDGYDVDFLKEIMRVGWTYTYQASATTSNNRRSGHVGLRNRLSLCWCHFMMCRGENMRMAMLCDISSYMFRHNSQDGHYSLGVTLSMLQWKTNREGKENYGVVVRNKDVEICPDPGDLPF</sequence>
<evidence type="ECO:0000313" key="4">
    <source>
        <dbReference type="Proteomes" id="UP000717515"/>
    </source>
</evidence>
<feature type="region of interest" description="Disordered" evidence="1">
    <location>
        <begin position="245"/>
        <end position="289"/>
    </location>
</feature>
<evidence type="ECO:0000313" key="3">
    <source>
        <dbReference type="EMBL" id="KAG9319268.1"/>
    </source>
</evidence>
<feature type="compositionally biased region" description="Low complexity" evidence="1">
    <location>
        <begin position="75"/>
        <end position="85"/>
    </location>
</feature>
<evidence type="ECO:0000256" key="1">
    <source>
        <dbReference type="SAM" id="MobiDB-lite"/>
    </source>
</evidence>
<feature type="compositionally biased region" description="Basic and acidic residues" evidence="1">
    <location>
        <begin position="115"/>
        <end position="125"/>
    </location>
</feature>
<protein>
    <recommendedName>
        <fullName evidence="2">Transcription activator GCR1-like domain-containing protein</fullName>
    </recommendedName>
</protein>
<dbReference type="Pfam" id="PF12550">
    <property type="entry name" value="GCR1_C"/>
    <property type="match status" value="1"/>
</dbReference>
<organism evidence="3 4">
    <name type="scientific">Mortierella alpina</name>
    <name type="common">Oleaginous fungus</name>
    <name type="synonym">Mortierella renispora</name>
    <dbReference type="NCBI Taxonomy" id="64518"/>
    <lineage>
        <taxon>Eukaryota</taxon>
        <taxon>Fungi</taxon>
        <taxon>Fungi incertae sedis</taxon>
        <taxon>Mucoromycota</taxon>
        <taxon>Mortierellomycotina</taxon>
        <taxon>Mortierellomycetes</taxon>
        <taxon>Mortierellales</taxon>
        <taxon>Mortierellaceae</taxon>
        <taxon>Mortierella</taxon>
    </lineage>
</organism>
<evidence type="ECO:0000259" key="2">
    <source>
        <dbReference type="Pfam" id="PF12550"/>
    </source>
</evidence>
<feature type="domain" description="Transcription activator GCR1-like" evidence="2">
    <location>
        <begin position="140"/>
        <end position="190"/>
    </location>
</feature>
<dbReference type="InterPro" id="IPR022210">
    <property type="entry name" value="TF_GCR1-like"/>
</dbReference>
<name>A0A9P8CTR3_MORAP</name>
<gene>
    <name evidence="3" type="ORF">KVV02_003332</name>
</gene>
<dbReference type="AlphaFoldDB" id="A0A9P8CTR3"/>
<feature type="compositionally biased region" description="Polar residues" evidence="1">
    <location>
        <begin position="88"/>
        <end position="113"/>
    </location>
</feature>
<dbReference type="GO" id="GO:0003677">
    <property type="term" value="F:DNA binding"/>
    <property type="evidence" value="ECO:0007669"/>
    <property type="project" value="InterPro"/>
</dbReference>
<feature type="compositionally biased region" description="Polar residues" evidence="1">
    <location>
        <begin position="246"/>
        <end position="260"/>
    </location>
</feature>
<dbReference type="InterPro" id="IPR038279">
    <property type="entry name" value="Ndc10_dom2_sf"/>
</dbReference>
<reference evidence="3" key="1">
    <citation type="submission" date="2021-07" db="EMBL/GenBank/DDBJ databases">
        <title>Draft genome of Mortierella alpina, strain LL118, isolated from an aspen leaf litter sample.</title>
        <authorList>
            <person name="Yang S."/>
            <person name="Vinatzer B.A."/>
        </authorList>
    </citation>
    <scope>NUCLEOTIDE SEQUENCE</scope>
    <source>
        <strain evidence="3">LL118</strain>
    </source>
</reference>
<proteinExistence type="predicted"/>
<feature type="region of interest" description="Disordered" evidence="1">
    <location>
        <begin position="68"/>
        <end position="127"/>
    </location>
</feature>